<evidence type="ECO:0000313" key="3">
    <source>
        <dbReference type="EnsemblPlants" id="KQJ94389"/>
    </source>
</evidence>
<feature type="compositionally biased region" description="Polar residues" evidence="1">
    <location>
        <begin position="31"/>
        <end position="42"/>
    </location>
</feature>
<dbReference type="AlphaFoldDB" id="A0A0Q3LPE5"/>
<feature type="compositionally biased region" description="Polar residues" evidence="1">
    <location>
        <begin position="71"/>
        <end position="82"/>
    </location>
</feature>
<dbReference type="Proteomes" id="UP000008810">
    <property type="component" value="Chromosome 3"/>
</dbReference>
<name>A0A0Q3LPE5_BRADI</name>
<gene>
    <name evidence="2" type="ORF">BRADI_3g10235v3</name>
</gene>
<proteinExistence type="predicted"/>
<sequence>MKTTDTYDATKLDATKTKVTNDATRLEETKTMYTNDATQLEGTKTKDINDAKTTGTHPQKQPAITAKTQKENTPPTNRNTESSKAKGLAFSKEATNGPHQTYITPQHLALQRAKTRSTSKFKDQDNENQTGLDVPQSQHSRLVIP</sequence>
<feature type="compositionally biased region" description="Polar residues" evidence="1">
    <location>
        <begin position="127"/>
        <end position="145"/>
    </location>
</feature>
<evidence type="ECO:0000256" key="1">
    <source>
        <dbReference type="SAM" id="MobiDB-lite"/>
    </source>
</evidence>
<keyword evidence="4" id="KW-1185">Reference proteome</keyword>
<evidence type="ECO:0000313" key="4">
    <source>
        <dbReference type="Proteomes" id="UP000008810"/>
    </source>
</evidence>
<reference evidence="3" key="3">
    <citation type="submission" date="2018-08" db="UniProtKB">
        <authorList>
            <consortium name="EnsemblPlants"/>
        </authorList>
    </citation>
    <scope>IDENTIFICATION</scope>
    <source>
        <strain evidence="3">cv. Bd21</strain>
    </source>
</reference>
<reference evidence="2 3" key="1">
    <citation type="journal article" date="2010" name="Nature">
        <title>Genome sequencing and analysis of the model grass Brachypodium distachyon.</title>
        <authorList>
            <consortium name="International Brachypodium Initiative"/>
        </authorList>
    </citation>
    <scope>NUCLEOTIDE SEQUENCE [LARGE SCALE GENOMIC DNA]</scope>
    <source>
        <strain evidence="2 3">Bd21</strain>
    </source>
</reference>
<feature type="compositionally biased region" description="Polar residues" evidence="1">
    <location>
        <begin position="93"/>
        <end position="104"/>
    </location>
</feature>
<feature type="region of interest" description="Disordered" evidence="1">
    <location>
        <begin position="30"/>
        <end position="145"/>
    </location>
</feature>
<organism evidence="2">
    <name type="scientific">Brachypodium distachyon</name>
    <name type="common">Purple false brome</name>
    <name type="synonym">Trachynia distachya</name>
    <dbReference type="NCBI Taxonomy" id="15368"/>
    <lineage>
        <taxon>Eukaryota</taxon>
        <taxon>Viridiplantae</taxon>
        <taxon>Streptophyta</taxon>
        <taxon>Embryophyta</taxon>
        <taxon>Tracheophyta</taxon>
        <taxon>Spermatophyta</taxon>
        <taxon>Magnoliopsida</taxon>
        <taxon>Liliopsida</taxon>
        <taxon>Poales</taxon>
        <taxon>Poaceae</taxon>
        <taxon>BOP clade</taxon>
        <taxon>Pooideae</taxon>
        <taxon>Stipodae</taxon>
        <taxon>Brachypodieae</taxon>
        <taxon>Brachypodium</taxon>
    </lineage>
</organism>
<evidence type="ECO:0000313" key="2">
    <source>
        <dbReference type="EMBL" id="KQJ94389.2"/>
    </source>
</evidence>
<dbReference type="Gramene" id="KQJ94389">
    <property type="protein sequence ID" value="KQJ94389"/>
    <property type="gene ID" value="BRADI_3g10235v3"/>
</dbReference>
<dbReference type="InParanoid" id="A0A0Q3LPE5"/>
<protein>
    <submittedName>
        <fullName evidence="2 3">Uncharacterized protein</fullName>
    </submittedName>
</protein>
<accession>A0A0Q3LPE5</accession>
<dbReference type="EMBL" id="CM000882">
    <property type="protein sequence ID" value="KQJ94389.2"/>
    <property type="molecule type" value="Genomic_DNA"/>
</dbReference>
<reference evidence="2" key="2">
    <citation type="submission" date="2017-06" db="EMBL/GenBank/DDBJ databases">
        <title>WGS assembly of Brachypodium distachyon.</title>
        <authorList>
            <consortium name="The International Brachypodium Initiative"/>
            <person name="Lucas S."/>
            <person name="Harmon-Smith M."/>
            <person name="Lail K."/>
            <person name="Tice H."/>
            <person name="Grimwood J."/>
            <person name="Bruce D."/>
            <person name="Barry K."/>
            <person name="Shu S."/>
            <person name="Lindquist E."/>
            <person name="Wang M."/>
            <person name="Pitluck S."/>
            <person name="Vogel J.P."/>
            <person name="Garvin D.F."/>
            <person name="Mockler T.C."/>
            <person name="Schmutz J."/>
            <person name="Rokhsar D."/>
            <person name="Bevan M.W."/>
        </authorList>
    </citation>
    <scope>NUCLEOTIDE SEQUENCE</scope>
    <source>
        <strain evidence="2">Bd21</strain>
    </source>
</reference>
<dbReference type="EnsemblPlants" id="KQJ94389">
    <property type="protein sequence ID" value="KQJ94389"/>
    <property type="gene ID" value="BRADI_3g10235v3"/>
</dbReference>